<dbReference type="InterPro" id="IPR027417">
    <property type="entry name" value="P-loop_NTPase"/>
</dbReference>
<comment type="similarity">
    <text evidence="6">Belongs to the DEAD box helicase family.</text>
</comment>
<dbReference type="GO" id="GO:0016787">
    <property type="term" value="F:hydrolase activity"/>
    <property type="evidence" value="ECO:0007669"/>
    <property type="project" value="UniProtKB-KW"/>
</dbReference>
<evidence type="ECO:0000259" key="10">
    <source>
        <dbReference type="PROSITE" id="PS51194"/>
    </source>
</evidence>
<evidence type="ECO:0000256" key="1">
    <source>
        <dbReference type="ARBA" id="ARBA00022741"/>
    </source>
</evidence>
<dbReference type="InterPro" id="IPR014001">
    <property type="entry name" value="Helicase_ATP-bd"/>
</dbReference>
<dbReference type="InterPro" id="IPR000629">
    <property type="entry name" value="RNA-helicase_DEAD-box_CS"/>
</dbReference>
<organism evidence="11 12">
    <name type="scientific">Choiromyces venosus 120613-1</name>
    <dbReference type="NCBI Taxonomy" id="1336337"/>
    <lineage>
        <taxon>Eukaryota</taxon>
        <taxon>Fungi</taxon>
        <taxon>Dikarya</taxon>
        <taxon>Ascomycota</taxon>
        <taxon>Pezizomycotina</taxon>
        <taxon>Pezizomycetes</taxon>
        <taxon>Pezizales</taxon>
        <taxon>Tuberaceae</taxon>
        <taxon>Choiromyces</taxon>
    </lineage>
</organism>
<feature type="region of interest" description="Disordered" evidence="8">
    <location>
        <begin position="1"/>
        <end position="178"/>
    </location>
</feature>
<keyword evidence="3 6" id="KW-0347">Helicase</keyword>
<feature type="compositionally biased region" description="Basic residues" evidence="8">
    <location>
        <begin position="47"/>
        <end position="69"/>
    </location>
</feature>
<dbReference type="Pfam" id="PF00271">
    <property type="entry name" value="Helicase_C"/>
    <property type="match status" value="1"/>
</dbReference>
<dbReference type="InterPro" id="IPR001650">
    <property type="entry name" value="Helicase_C-like"/>
</dbReference>
<evidence type="ECO:0000313" key="12">
    <source>
        <dbReference type="Proteomes" id="UP000276215"/>
    </source>
</evidence>
<sequence>MEDSATKVTERKKGRVKDDGKKKRKREKVDVDSGREGEEELSEKRAKKEKKERKKEKKEKKERKKKRRKSEVEVGAKVEEGDAEAQVQIEDEENKTKKPTPPTEELSEPKKKREKKKKRKSEVDPESTEVSEPAPLPKHLSILEKLRKVKERVSSTSTPTTDAPATTEAQEQLPAPAGLEPIPQPPLTKSTKPPIPLSSALPPWLANPITINPTSTQLFSEITCISPKLQSRLSALSMNSAFAVQSAVIPRLLSIDGGDMCISAATGSGKTLAYVLPIIQALSNRVVTRLRAVVVVPTRELVSQVHSVARSLSTGTGLKIGTAVGSKALSLEQAQLVDEEEGASKVDVLVCTPGRLVEHIKTTKGFTLRYLKWLVIDEADRLLAQSFQEWVSTLIGEIERGDVSVQGEGMERVLEDLGIRRKPPGSSVRKVVLSATMTRDAGKLSDLKLRKACMISVESEPPPVPQGKDNGEGEEEEETFTLPPTLQELLIPITDTSLKPLTLVSYLLTLPPIPQVLIFTSSNTTATRLSTLLSSFSSHPSLPPTSPAASWLTQAITSETPQKHRTRSIRAFKKREVGILVCSDLVARGLDIENVEVVMNYEVPVSVRGYVHRVGRTARAGRKGLAVSLVGEKEAGWFWKKVGGKGVRRSSGIEKVGGVEFPGEGMGWRGVFEQVLYG</sequence>
<dbReference type="OrthoDB" id="3370at2759"/>
<evidence type="ECO:0000259" key="9">
    <source>
        <dbReference type="PROSITE" id="PS51192"/>
    </source>
</evidence>
<dbReference type="PROSITE" id="PS51192">
    <property type="entry name" value="HELICASE_ATP_BIND_1"/>
    <property type="match status" value="1"/>
</dbReference>
<evidence type="ECO:0000256" key="5">
    <source>
        <dbReference type="ARBA" id="ARBA00022884"/>
    </source>
</evidence>
<keyword evidence="2 6" id="KW-0378">Hydrolase</keyword>
<accession>A0A3N4IXU2</accession>
<reference evidence="11 12" key="1">
    <citation type="journal article" date="2018" name="Nat. Ecol. Evol.">
        <title>Pezizomycetes genomes reveal the molecular basis of ectomycorrhizal truffle lifestyle.</title>
        <authorList>
            <person name="Murat C."/>
            <person name="Payen T."/>
            <person name="Noel B."/>
            <person name="Kuo A."/>
            <person name="Morin E."/>
            <person name="Chen J."/>
            <person name="Kohler A."/>
            <person name="Krizsan K."/>
            <person name="Balestrini R."/>
            <person name="Da Silva C."/>
            <person name="Montanini B."/>
            <person name="Hainaut M."/>
            <person name="Levati E."/>
            <person name="Barry K.W."/>
            <person name="Belfiori B."/>
            <person name="Cichocki N."/>
            <person name="Clum A."/>
            <person name="Dockter R.B."/>
            <person name="Fauchery L."/>
            <person name="Guy J."/>
            <person name="Iotti M."/>
            <person name="Le Tacon F."/>
            <person name="Lindquist E.A."/>
            <person name="Lipzen A."/>
            <person name="Malagnac F."/>
            <person name="Mello A."/>
            <person name="Molinier V."/>
            <person name="Miyauchi S."/>
            <person name="Poulain J."/>
            <person name="Riccioni C."/>
            <person name="Rubini A."/>
            <person name="Sitrit Y."/>
            <person name="Splivallo R."/>
            <person name="Traeger S."/>
            <person name="Wang M."/>
            <person name="Zifcakova L."/>
            <person name="Wipf D."/>
            <person name="Zambonelli A."/>
            <person name="Paolocci F."/>
            <person name="Nowrousian M."/>
            <person name="Ottonello S."/>
            <person name="Baldrian P."/>
            <person name="Spatafora J.W."/>
            <person name="Henrissat B."/>
            <person name="Nagy L.G."/>
            <person name="Aury J.M."/>
            <person name="Wincker P."/>
            <person name="Grigoriev I.V."/>
            <person name="Bonfante P."/>
            <person name="Martin F.M."/>
        </authorList>
    </citation>
    <scope>NUCLEOTIDE SEQUENCE [LARGE SCALE GENOMIC DNA]</scope>
    <source>
        <strain evidence="11 12">120613-1</strain>
    </source>
</reference>
<dbReference type="CDD" id="cd18787">
    <property type="entry name" value="SF2_C_DEAD"/>
    <property type="match status" value="1"/>
</dbReference>
<dbReference type="PROSITE" id="PS51194">
    <property type="entry name" value="HELICASE_CTER"/>
    <property type="match status" value="1"/>
</dbReference>
<comment type="domain">
    <text evidence="7">The Q motif is unique to and characteristic of the DEAD box family of RNA helicases and controls ATP binding and hydrolysis.</text>
</comment>
<dbReference type="SMART" id="SM00487">
    <property type="entry name" value="DEXDc"/>
    <property type="match status" value="1"/>
</dbReference>
<feature type="domain" description="Helicase ATP-binding" evidence="9">
    <location>
        <begin position="251"/>
        <end position="455"/>
    </location>
</feature>
<dbReference type="GO" id="GO:0005524">
    <property type="term" value="F:ATP binding"/>
    <property type="evidence" value="ECO:0007669"/>
    <property type="project" value="UniProtKB-UniRule"/>
</dbReference>
<feature type="compositionally biased region" description="Basic residues" evidence="8">
    <location>
        <begin position="110"/>
        <end position="120"/>
    </location>
</feature>
<keyword evidence="12" id="KW-1185">Reference proteome</keyword>
<name>A0A3N4IXU2_9PEZI</name>
<proteinExistence type="inferred from homology"/>
<feature type="region of interest" description="Disordered" evidence="8">
    <location>
        <begin position="458"/>
        <end position="480"/>
    </location>
</feature>
<gene>
    <name evidence="11" type="ORF">L873DRAFT_1848719</name>
</gene>
<dbReference type="EC" id="3.6.4.13" evidence="7"/>
<dbReference type="GO" id="GO:0003723">
    <property type="term" value="F:RNA binding"/>
    <property type="evidence" value="ECO:0007669"/>
    <property type="project" value="UniProtKB-UniRule"/>
</dbReference>
<feature type="domain" description="Helicase C-terminal" evidence="10">
    <location>
        <begin position="502"/>
        <end position="667"/>
    </location>
</feature>
<dbReference type="Proteomes" id="UP000276215">
    <property type="component" value="Unassembled WGS sequence"/>
</dbReference>
<dbReference type="CDD" id="cd17956">
    <property type="entry name" value="DEADc_DDX51"/>
    <property type="match status" value="1"/>
</dbReference>
<dbReference type="SUPFAM" id="SSF52540">
    <property type="entry name" value="P-loop containing nucleoside triphosphate hydrolases"/>
    <property type="match status" value="2"/>
</dbReference>
<dbReference type="SMART" id="SM00490">
    <property type="entry name" value="HELICc"/>
    <property type="match status" value="1"/>
</dbReference>
<dbReference type="Pfam" id="PF00270">
    <property type="entry name" value="DEAD"/>
    <property type="match status" value="1"/>
</dbReference>
<evidence type="ECO:0000256" key="8">
    <source>
        <dbReference type="SAM" id="MobiDB-lite"/>
    </source>
</evidence>
<evidence type="ECO:0000256" key="7">
    <source>
        <dbReference type="RuleBase" id="RU365068"/>
    </source>
</evidence>
<comment type="function">
    <text evidence="7">RNA helicase.</text>
</comment>
<dbReference type="Gene3D" id="3.40.50.300">
    <property type="entry name" value="P-loop containing nucleotide triphosphate hydrolases"/>
    <property type="match status" value="2"/>
</dbReference>
<dbReference type="PANTHER" id="PTHR24031">
    <property type="entry name" value="RNA HELICASE"/>
    <property type="match status" value="1"/>
</dbReference>
<feature type="compositionally biased region" description="Low complexity" evidence="8">
    <location>
        <begin position="154"/>
        <end position="167"/>
    </location>
</feature>
<keyword evidence="1 6" id="KW-0547">Nucleotide-binding</keyword>
<keyword evidence="5 7" id="KW-0694">RNA-binding</keyword>
<dbReference type="InterPro" id="IPR011545">
    <property type="entry name" value="DEAD/DEAH_box_helicase_dom"/>
</dbReference>
<dbReference type="STRING" id="1336337.A0A3N4IXU2"/>
<evidence type="ECO:0000256" key="4">
    <source>
        <dbReference type="ARBA" id="ARBA00022840"/>
    </source>
</evidence>
<dbReference type="AlphaFoldDB" id="A0A3N4IXU2"/>
<dbReference type="GO" id="GO:0003724">
    <property type="term" value="F:RNA helicase activity"/>
    <property type="evidence" value="ECO:0007669"/>
    <property type="project" value="UniProtKB-EC"/>
</dbReference>
<keyword evidence="4 6" id="KW-0067">ATP-binding</keyword>
<dbReference type="EMBL" id="ML120518">
    <property type="protein sequence ID" value="RPA90665.1"/>
    <property type="molecule type" value="Genomic_DNA"/>
</dbReference>
<protein>
    <recommendedName>
        <fullName evidence="7">ATP-dependent RNA helicase</fullName>
        <ecNumber evidence="7">3.6.4.13</ecNumber>
    </recommendedName>
</protein>
<evidence type="ECO:0000256" key="6">
    <source>
        <dbReference type="RuleBase" id="RU000492"/>
    </source>
</evidence>
<evidence type="ECO:0000313" key="11">
    <source>
        <dbReference type="EMBL" id="RPA90665.1"/>
    </source>
</evidence>
<dbReference type="PROSITE" id="PS00039">
    <property type="entry name" value="DEAD_ATP_HELICASE"/>
    <property type="match status" value="1"/>
</dbReference>
<comment type="catalytic activity">
    <reaction evidence="7">
        <text>ATP + H2O = ADP + phosphate + H(+)</text>
        <dbReference type="Rhea" id="RHEA:13065"/>
        <dbReference type="ChEBI" id="CHEBI:15377"/>
        <dbReference type="ChEBI" id="CHEBI:15378"/>
        <dbReference type="ChEBI" id="CHEBI:30616"/>
        <dbReference type="ChEBI" id="CHEBI:43474"/>
        <dbReference type="ChEBI" id="CHEBI:456216"/>
        <dbReference type="EC" id="3.6.4.13"/>
    </reaction>
</comment>
<feature type="compositionally biased region" description="Basic and acidic residues" evidence="8">
    <location>
        <begin position="1"/>
        <end position="46"/>
    </location>
</feature>
<evidence type="ECO:0000256" key="2">
    <source>
        <dbReference type="ARBA" id="ARBA00022801"/>
    </source>
</evidence>
<feature type="compositionally biased region" description="Basic and acidic residues" evidence="8">
    <location>
        <begin position="70"/>
        <end position="80"/>
    </location>
</feature>
<evidence type="ECO:0000256" key="3">
    <source>
        <dbReference type="ARBA" id="ARBA00022806"/>
    </source>
</evidence>